<dbReference type="EMBL" id="CP144697">
    <property type="protein sequence ID" value="WVZ13764.1"/>
    <property type="molecule type" value="Genomic_DNA"/>
</dbReference>
<sequence length="131" mass="14793">MINASIRPKWDQGLLEDEKDLEVLKYNMVITLDGSDNFTTISKAIEVAPAQLANGPKRLKPKCDREGFAGSFCAAESLVRLSLTLTDMRKREKGKTGTVDEHWAICDGWMKKDISKNRRPMGPGKEQRNQR</sequence>
<protein>
    <submittedName>
        <fullName evidence="1">Uncharacterized protein</fullName>
    </submittedName>
</protein>
<dbReference type="Proteomes" id="UP001374535">
    <property type="component" value="Chromosome 4"/>
</dbReference>
<evidence type="ECO:0000313" key="1">
    <source>
        <dbReference type="EMBL" id="WVZ13764.1"/>
    </source>
</evidence>
<keyword evidence="2" id="KW-1185">Reference proteome</keyword>
<organism evidence="1 2">
    <name type="scientific">Vigna mungo</name>
    <name type="common">Black gram</name>
    <name type="synonym">Phaseolus mungo</name>
    <dbReference type="NCBI Taxonomy" id="3915"/>
    <lineage>
        <taxon>Eukaryota</taxon>
        <taxon>Viridiplantae</taxon>
        <taxon>Streptophyta</taxon>
        <taxon>Embryophyta</taxon>
        <taxon>Tracheophyta</taxon>
        <taxon>Spermatophyta</taxon>
        <taxon>Magnoliopsida</taxon>
        <taxon>eudicotyledons</taxon>
        <taxon>Gunneridae</taxon>
        <taxon>Pentapetalae</taxon>
        <taxon>rosids</taxon>
        <taxon>fabids</taxon>
        <taxon>Fabales</taxon>
        <taxon>Fabaceae</taxon>
        <taxon>Papilionoideae</taxon>
        <taxon>50 kb inversion clade</taxon>
        <taxon>NPAAA clade</taxon>
        <taxon>indigoferoid/millettioid clade</taxon>
        <taxon>Phaseoleae</taxon>
        <taxon>Vigna</taxon>
    </lineage>
</organism>
<name>A0AAQ3RZI1_VIGMU</name>
<proteinExistence type="predicted"/>
<evidence type="ECO:0000313" key="2">
    <source>
        <dbReference type="Proteomes" id="UP001374535"/>
    </source>
</evidence>
<dbReference type="AlphaFoldDB" id="A0AAQ3RZI1"/>
<gene>
    <name evidence="1" type="ORF">V8G54_011330</name>
</gene>
<reference evidence="1 2" key="1">
    <citation type="journal article" date="2023" name="Life. Sci Alliance">
        <title>Evolutionary insights into 3D genome organization and epigenetic landscape of Vigna mungo.</title>
        <authorList>
            <person name="Junaid A."/>
            <person name="Singh B."/>
            <person name="Bhatia S."/>
        </authorList>
    </citation>
    <scope>NUCLEOTIDE SEQUENCE [LARGE SCALE GENOMIC DNA]</scope>
    <source>
        <strain evidence="1">Urdbean</strain>
    </source>
</reference>
<accession>A0AAQ3RZI1</accession>